<protein>
    <submittedName>
        <fullName evidence="3">Addiction module antidote protein, HigA family</fullName>
    </submittedName>
</protein>
<reference evidence="3 4" key="1">
    <citation type="submission" date="2018-05" db="EMBL/GenBank/DDBJ databases">
        <title>Draft genome sequence of Rhodanobacter denitrificans Yn1 isolated from gold copper mine.</title>
        <authorList>
            <person name="Yang N."/>
            <person name="Mazhar H.S."/>
            <person name="Rensing C."/>
        </authorList>
    </citation>
    <scope>NUCLEOTIDE SEQUENCE [LARGE SCALE GENOMIC DNA]</scope>
    <source>
        <strain evidence="3 4">Yn1</strain>
    </source>
</reference>
<dbReference type="PANTHER" id="PTHR43236">
    <property type="entry name" value="ANTITOXIN HIGA1"/>
    <property type="match status" value="1"/>
</dbReference>
<dbReference type="OrthoDB" id="9793869at2"/>
<dbReference type="SUPFAM" id="SSF47413">
    <property type="entry name" value="lambda repressor-like DNA-binding domains"/>
    <property type="match status" value="1"/>
</dbReference>
<dbReference type="AlphaFoldDB" id="A0A368KCW0"/>
<dbReference type="GO" id="GO:0003677">
    <property type="term" value="F:DNA binding"/>
    <property type="evidence" value="ECO:0007669"/>
    <property type="project" value="InterPro"/>
</dbReference>
<dbReference type="InterPro" id="IPR010359">
    <property type="entry name" value="IrrE_HExxH"/>
</dbReference>
<name>A0A368KCW0_9GAMM</name>
<organism evidence="3 4">
    <name type="scientific">Rhodanobacter denitrificans</name>
    <dbReference type="NCBI Taxonomy" id="666685"/>
    <lineage>
        <taxon>Bacteria</taxon>
        <taxon>Pseudomonadati</taxon>
        <taxon>Pseudomonadota</taxon>
        <taxon>Gammaproteobacteria</taxon>
        <taxon>Lysobacterales</taxon>
        <taxon>Rhodanobacteraceae</taxon>
        <taxon>Rhodanobacter</taxon>
    </lineage>
</organism>
<accession>A0A368KCW0</accession>
<dbReference type="NCBIfam" id="TIGR02607">
    <property type="entry name" value="antidote_HigA"/>
    <property type="match status" value="1"/>
</dbReference>
<dbReference type="Gene3D" id="1.10.260.40">
    <property type="entry name" value="lambda repressor-like DNA-binding domains"/>
    <property type="match status" value="1"/>
</dbReference>
<feature type="domain" description="HTH cro/C1-type" evidence="2">
    <location>
        <begin position="40"/>
        <end position="95"/>
    </location>
</feature>
<dbReference type="Pfam" id="PF06114">
    <property type="entry name" value="Peptidase_M78"/>
    <property type="match status" value="1"/>
</dbReference>
<comment type="similarity">
    <text evidence="1">Belongs to the short-chain fatty acyl-CoA assimilation regulator (ScfR) family.</text>
</comment>
<dbReference type="PANTHER" id="PTHR43236:SF2">
    <property type="entry name" value="BLL0069 PROTEIN"/>
    <property type="match status" value="1"/>
</dbReference>
<dbReference type="InterPro" id="IPR001387">
    <property type="entry name" value="Cro/C1-type_HTH"/>
</dbReference>
<dbReference type="CDD" id="cd00093">
    <property type="entry name" value="HTH_XRE"/>
    <property type="match status" value="1"/>
</dbReference>
<dbReference type="InterPro" id="IPR010982">
    <property type="entry name" value="Lambda_DNA-bd_dom_sf"/>
</dbReference>
<evidence type="ECO:0000313" key="3">
    <source>
        <dbReference type="EMBL" id="RCS29779.1"/>
    </source>
</evidence>
<evidence type="ECO:0000256" key="1">
    <source>
        <dbReference type="ARBA" id="ARBA00007227"/>
    </source>
</evidence>
<dbReference type="InterPro" id="IPR052345">
    <property type="entry name" value="Rad_response_metalloprotease"/>
</dbReference>
<keyword evidence="4" id="KW-1185">Reference proteome</keyword>
<gene>
    <name evidence="3" type="primary">higA</name>
    <name evidence="3" type="ORF">DEO45_11585</name>
</gene>
<comment type="caution">
    <text evidence="3">The sequence shown here is derived from an EMBL/GenBank/DDBJ whole genome shotgun (WGS) entry which is preliminary data.</text>
</comment>
<dbReference type="InterPro" id="IPR013430">
    <property type="entry name" value="Toxin_antidote_HigA"/>
</dbReference>
<evidence type="ECO:0000313" key="4">
    <source>
        <dbReference type="Proteomes" id="UP000252387"/>
    </source>
</evidence>
<sequence>MRVAWIGAVSMESASSKSQTPMNSRNTYLPDHAVSPGDVLDEHREAIGLTQAELAQRIGFSPKHVNRLLAGLEPVTPETALKLEAVFGLPARVWLALEARYREHLAREAEHAGLAVELPWLDQLPHRALAKLGWIPARLRDVELVRALRAFFCVGSLNYLPDVWGNVQAAYRKAEAFQSHEWALLAWLAQGEREAERLGCRPFDAAGLRAVLPELKAMSRLPGVTFVEPLVRRCGEFGVALAFVPAPDGARVCGATRWLSKDKVLVQLSLRYKTDDQLWFTLFHELGHVLLHGKRSQFIDFEKAHDVNVQEREANEFAASQLVAPNALAQLIEAGDFRIATVQAFAGQQNVAPGIVAGQLQHRGAVPFRHPLSKLKTSFRWTHETRAA</sequence>
<dbReference type="Gene3D" id="1.10.10.2910">
    <property type="match status" value="1"/>
</dbReference>
<proteinExistence type="inferred from homology"/>
<dbReference type="EMBL" id="QFWQ01000006">
    <property type="protein sequence ID" value="RCS29779.1"/>
    <property type="molecule type" value="Genomic_DNA"/>
</dbReference>
<dbReference type="PROSITE" id="PS50943">
    <property type="entry name" value="HTH_CROC1"/>
    <property type="match status" value="1"/>
</dbReference>
<dbReference type="SMART" id="SM00530">
    <property type="entry name" value="HTH_XRE"/>
    <property type="match status" value="1"/>
</dbReference>
<evidence type="ECO:0000259" key="2">
    <source>
        <dbReference type="PROSITE" id="PS50943"/>
    </source>
</evidence>
<dbReference type="Proteomes" id="UP000252387">
    <property type="component" value="Unassembled WGS sequence"/>
</dbReference>
<dbReference type="Pfam" id="PF01381">
    <property type="entry name" value="HTH_3"/>
    <property type="match status" value="1"/>
</dbReference>